<keyword evidence="11" id="KW-1185">Reference proteome</keyword>
<comment type="catalytic activity">
    <reaction evidence="1 7 8">
        <text>Thiol-dependent hydrolysis of ester, thioester, amide, peptide and isopeptide bonds formed by the C-terminal Gly of ubiquitin (a 76-residue protein attached to proteins as an intracellular targeting signal).</text>
        <dbReference type="EC" id="3.4.19.12"/>
    </reaction>
</comment>
<evidence type="ECO:0000259" key="9">
    <source>
        <dbReference type="PROSITE" id="PS52048"/>
    </source>
</evidence>
<sequence>MAAQHWLPLESNPEVLNGFAAKLRASPSHAFHDVFGLEAELLAMVPQPAIAVLLLFPPDQMREAKAEQLERLRAEAYAPEPGLFFMRQYVGNACGTIAAVHALLNNKNLVTAGSELGAFLEANAQLTPEERGANLARAEFVSAATAESAQGGQTAAPRVGEDVEHHFVVFVQHGGNVYELDGTKPFPIKHGPVLGGDLLATAAEVIKREFFAHAPDGQFNVMALAPA</sequence>
<dbReference type="SUPFAM" id="SSF54001">
    <property type="entry name" value="Cysteine proteinases"/>
    <property type="match status" value="1"/>
</dbReference>
<dbReference type="CDD" id="cd09616">
    <property type="entry name" value="Peptidase_C12_UCH_L1_L3"/>
    <property type="match status" value="1"/>
</dbReference>
<dbReference type="InterPro" id="IPR036959">
    <property type="entry name" value="Peptidase_C12_UCH_sf"/>
</dbReference>
<dbReference type="AlphaFoldDB" id="A0A8J6C9M0"/>
<feature type="active site" description="Proton donor" evidence="7">
    <location>
        <position position="166"/>
    </location>
</feature>
<dbReference type="InterPro" id="IPR038765">
    <property type="entry name" value="Papain-like_cys_pep_sf"/>
</dbReference>
<dbReference type="GO" id="GO:0005737">
    <property type="term" value="C:cytoplasm"/>
    <property type="evidence" value="ECO:0007669"/>
    <property type="project" value="TreeGrafter"/>
</dbReference>
<dbReference type="EC" id="3.4.19.12" evidence="8"/>
<evidence type="ECO:0000313" key="10">
    <source>
        <dbReference type="EMBL" id="KAG8461735.1"/>
    </source>
</evidence>
<keyword evidence="6 7" id="KW-0788">Thiol protease</keyword>
<evidence type="ECO:0000256" key="5">
    <source>
        <dbReference type="ARBA" id="ARBA00022801"/>
    </source>
</evidence>
<dbReference type="PANTHER" id="PTHR10589:SF17">
    <property type="entry name" value="UBIQUITIN CARBOXYL-TERMINAL HYDROLASE"/>
    <property type="match status" value="1"/>
</dbReference>
<comment type="similarity">
    <text evidence="2 7 8">Belongs to the peptidase C12 family.</text>
</comment>
<comment type="caution">
    <text evidence="10">The sequence shown here is derived from an EMBL/GenBank/DDBJ whole genome shotgun (WGS) entry which is preliminary data.</text>
</comment>
<dbReference type="GO" id="GO:0016579">
    <property type="term" value="P:protein deubiquitination"/>
    <property type="evidence" value="ECO:0007669"/>
    <property type="project" value="TreeGrafter"/>
</dbReference>
<feature type="active site" description="Nucleophile" evidence="7">
    <location>
        <position position="94"/>
    </location>
</feature>
<dbReference type="EMBL" id="JAGTXO010000024">
    <property type="protein sequence ID" value="KAG8461735.1"/>
    <property type="molecule type" value="Genomic_DNA"/>
</dbReference>
<dbReference type="GO" id="GO:0006511">
    <property type="term" value="P:ubiquitin-dependent protein catabolic process"/>
    <property type="evidence" value="ECO:0007669"/>
    <property type="project" value="UniProtKB-UniRule"/>
</dbReference>
<keyword evidence="4 7" id="KW-0833">Ubl conjugation pathway</keyword>
<reference evidence="10" key="1">
    <citation type="submission" date="2021-05" db="EMBL/GenBank/DDBJ databases">
        <title>The genome of the haptophyte Pavlova lutheri (Diacronema luteri, Pavlovales) - a model for lipid biosynthesis in eukaryotic algae.</title>
        <authorList>
            <person name="Hulatt C.J."/>
            <person name="Posewitz M.C."/>
        </authorList>
    </citation>
    <scope>NUCLEOTIDE SEQUENCE</scope>
    <source>
        <strain evidence="10">NIVA-4/92</strain>
    </source>
</reference>
<dbReference type="PRINTS" id="PR00707">
    <property type="entry name" value="UBCTHYDRLASE"/>
</dbReference>
<dbReference type="Pfam" id="PF01088">
    <property type="entry name" value="Peptidase_C12"/>
    <property type="match status" value="1"/>
</dbReference>
<dbReference type="OMA" id="IDLHYVC"/>
<feature type="site" description="Important for enzyme activity" evidence="7">
    <location>
        <position position="181"/>
    </location>
</feature>
<evidence type="ECO:0000256" key="6">
    <source>
        <dbReference type="ARBA" id="ARBA00022807"/>
    </source>
</evidence>
<protein>
    <recommendedName>
        <fullName evidence="8">Ubiquitin carboxyl-terminal hydrolase</fullName>
        <ecNumber evidence="8">3.4.19.12</ecNumber>
    </recommendedName>
</protein>
<evidence type="ECO:0000313" key="11">
    <source>
        <dbReference type="Proteomes" id="UP000751190"/>
    </source>
</evidence>
<dbReference type="PROSITE" id="PS52048">
    <property type="entry name" value="UCH_DOMAIN"/>
    <property type="match status" value="1"/>
</dbReference>
<feature type="site" description="Transition state stabilizer" evidence="7">
    <location>
        <position position="88"/>
    </location>
</feature>
<dbReference type="PANTHER" id="PTHR10589">
    <property type="entry name" value="UBIQUITIN CARBOXYL-TERMINAL HYDROLASE"/>
    <property type="match status" value="1"/>
</dbReference>
<proteinExistence type="inferred from homology"/>
<dbReference type="FunFam" id="3.40.532.10:FF:000006">
    <property type="entry name" value="Ubiquitin carboxyl-terminal hydrolase"/>
    <property type="match status" value="1"/>
</dbReference>
<keyword evidence="5 7" id="KW-0378">Hydrolase</keyword>
<evidence type="ECO:0000256" key="8">
    <source>
        <dbReference type="RuleBase" id="RU361215"/>
    </source>
</evidence>
<evidence type="ECO:0000256" key="4">
    <source>
        <dbReference type="ARBA" id="ARBA00022786"/>
    </source>
</evidence>
<evidence type="ECO:0000256" key="1">
    <source>
        <dbReference type="ARBA" id="ARBA00000707"/>
    </source>
</evidence>
<dbReference type="OrthoDB" id="427186at2759"/>
<keyword evidence="3 7" id="KW-0645">Protease</keyword>
<feature type="domain" description="UCH catalytic" evidence="9">
    <location>
        <begin position="5"/>
        <end position="226"/>
    </location>
</feature>
<accession>A0A8J6C9M0</accession>
<dbReference type="Proteomes" id="UP000751190">
    <property type="component" value="Unassembled WGS sequence"/>
</dbReference>
<evidence type="ECO:0000256" key="2">
    <source>
        <dbReference type="ARBA" id="ARBA00009326"/>
    </source>
</evidence>
<gene>
    <name evidence="10" type="ORF">KFE25_001353</name>
</gene>
<evidence type="ECO:0000256" key="7">
    <source>
        <dbReference type="PROSITE-ProRule" id="PRU01393"/>
    </source>
</evidence>
<evidence type="ECO:0000256" key="3">
    <source>
        <dbReference type="ARBA" id="ARBA00022670"/>
    </source>
</evidence>
<organism evidence="10 11">
    <name type="scientific">Diacronema lutheri</name>
    <name type="common">Unicellular marine alga</name>
    <name type="synonym">Monochrysis lutheri</name>
    <dbReference type="NCBI Taxonomy" id="2081491"/>
    <lineage>
        <taxon>Eukaryota</taxon>
        <taxon>Haptista</taxon>
        <taxon>Haptophyta</taxon>
        <taxon>Pavlovophyceae</taxon>
        <taxon>Pavlovales</taxon>
        <taxon>Pavlovaceae</taxon>
        <taxon>Diacronema</taxon>
    </lineage>
</organism>
<dbReference type="InterPro" id="IPR001578">
    <property type="entry name" value="Peptidase_C12_UCH"/>
</dbReference>
<name>A0A8J6C9M0_DIALT</name>
<dbReference type="GO" id="GO:0004843">
    <property type="term" value="F:cysteine-type deubiquitinase activity"/>
    <property type="evidence" value="ECO:0007669"/>
    <property type="project" value="UniProtKB-UniRule"/>
</dbReference>
<dbReference type="Gene3D" id="3.40.532.10">
    <property type="entry name" value="Peptidase C12, ubiquitin carboxyl-terminal hydrolase"/>
    <property type="match status" value="1"/>
</dbReference>